<comment type="catalytic activity">
    <reaction evidence="14">
        <text>(3Z)-octenoyl-CoA = (2E)-octenoyl-CoA</text>
        <dbReference type="Rhea" id="RHEA:46044"/>
        <dbReference type="ChEBI" id="CHEBI:62242"/>
        <dbReference type="ChEBI" id="CHEBI:85640"/>
    </reaction>
    <physiologicalReaction direction="left-to-right" evidence="14">
        <dbReference type="Rhea" id="RHEA:46045"/>
    </physiologicalReaction>
</comment>
<evidence type="ECO:0000256" key="11">
    <source>
        <dbReference type="ARBA" id="ARBA00050938"/>
    </source>
</evidence>
<dbReference type="PROSITE" id="PS00166">
    <property type="entry name" value="ENOYL_COA_HYDRATASE"/>
    <property type="match status" value="1"/>
</dbReference>
<evidence type="ECO:0000256" key="7">
    <source>
        <dbReference type="ARBA" id="ARBA00022990"/>
    </source>
</evidence>
<evidence type="ECO:0000313" key="20">
    <source>
        <dbReference type="Proteomes" id="UP001152795"/>
    </source>
</evidence>
<evidence type="ECO:0000256" key="18">
    <source>
        <dbReference type="RuleBase" id="RU003707"/>
    </source>
</evidence>
<dbReference type="InterPro" id="IPR029045">
    <property type="entry name" value="ClpP/crotonase-like_dom_sf"/>
</dbReference>
<evidence type="ECO:0000256" key="1">
    <source>
        <dbReference type="ARBA" id="ARBA00004305"/>
    </source>
</evidence>
<evidence type="ECO:0000256" key="10">
    <source>
        <dbReference type="ARBA" id="ARBA00023235"/>
    </source>
</evidence>
<evidence type="ECO:0000256" key="15">
    <source>
        <dbReference type="ARBA" id="ARBA00056147"/>
    </source>
</evidence>
<dbReference type="Pfam" id="PF00378">
    <property type="entry name" value="ECH_1"/>
    <property type="match status" value="1"/>
</dbReference>
<evidence type="ECO:0000256" key="9">
    <source>
        <dbReference type="ARBA" id="ARBA00023128"/>
    </source>
</evidence>
<comment type="pathway">
    <text evidence="2">Lipid metabolism; fatty acid beta-oxidation.</text>
</comment>
<dbReference type="InterPro" id="IPR018376">
    <property type="entry name" value="Enoyl-CoA_hyd/isom_CS"/>
</dbReference>
<name>A0A6S7KCK2_PARCT</name>
<comment type="subunit">
    <text evidence="4">Homotrimer.</text>
</comment>
<keyword evidence="7" id="KW-0007">Acetylation</keyword>
<dbReference type="Gene3D" id="6.10.250.170">
    <property type="match status" value="1"/>
</dbReference>
<evidence type="ECO:0000256" key="4">
    <source>
        <dbReference type="ARBA" id="ARBA00011233"/>
    </source>
</evidence>
<evidence type="ECO:0000256" key="12">
    <source>
        <dbReference type="ARBA" id="ARBA00051293"/>
    </source>
</evidence>
<keyword evidence="10 19" id="KW-0413">Isomerase</keyword>
<evidence type="ECO:0000256" key="13">
    <source>
        <dbReference type="ARBA" id="ARBA00052376"/>
    </source>
</evidence>
<comment type="subcellular location">
    <subcellularLocation>
        <location evidence="1">Mitochondrion matrix</location>
    </subcellularLocation>
</comment>
<proteinExistence type="inferred from homology"/>
<comment type="similarity">
    <text evidence="3 18">Belongs to the enoyl-CoA hydratase/isomerase family.</text>
</comment>
<keyword evidence="20" id="KW-1185">Reference proteome</keyword>
<dbReference type="CDD" id="cd06558">
    <property type="entry name" value="crotonase-like"/>
    <property type="match status" value="1"/>
</dbReference>
<evidence type="ECO:0000256" key="14">
    <source>
        <dbReference type="ARBA" id="ARBA00052542"/>
    </source>
</evidence>
<protein>
    <recommendedName>
        <fullName evidence="16">Enoyl-CoA delta isomerase 1, mitochondrial</fullName>
    </recommendedName>
    <alternativeName>
        <fullName evidence="17">3,2-trans-enoyl-CoA isomerase</fullName>
    </alternativeName>
</protein>
<dbReference type="InterPro" id="IPR001753">
    <property type="entry name" value="Enoyl-CoA_hydra/iso"/>
</dbReference>
<keyword evidence="9" id="KW-0496">Mitochondrion</keyword>
<comment type="catalytic activity">
    <reaction evidence="11">
        <text>(3Z)-decenoyl-CoA = (2E)-decenoyl-CoA</text>
        <dbReference type="Rhea" id="RHEA:77195"/>
        <dbReference type="ChEBI" id="CHEBI:61406"/>
        <dbReference type="ChEBI" id="CHEBI:195601"/>
    </reaction>
    <physiologicalReaction direction="left-to-right" evidence="11">
        <dbReference type="Rhea" id="RHEA:77196"/>
    </physiologicalReaction>
</comment>
<dbReference type="GO" id="GO:0006635">
    <property type="term" value="P:fatty acid beta-oxidation"/>
    <property type="evidence" value="ECO:0007669"/>
    <property type="project" value="TreeGrafter"/>
</dbReference>
<reference evidence="19" key="1">
    <citation type="submission" date="2020-04" db="EMBL/GenBank/DDBJ databases">
        <authorList>
            <person name="Alioto T."/>
            <person name="Alioto T."/>
            <person name="Gomez Garrido J."/>
        </authorList>
    </citation>
    <scope>NUCLEOTIDE SEQUENCE</scope>
    <source>
        <strain evidence="19">A484AB</strain>
    </source>
</reference>
<evidence type="ECO:0000256" key="2">
    <source>
        <dbReference type="ARBA" id="ARBA00005005"/>
    </source>
</evidence>
<dbReference type="AlphaFoldDB" id="A0A6S7KCK2"/>
<comment type="catalytic activity">
    <reaction evidence="13">
        <text>(3Z)-dodecenoyl-CoA = (2E)-dodecenoyl-CoA</text>
        <dbReference type="Rhea" id="RHEA:23716"/>
        <dbReference type="ChEBI" id="CHEBI:57330"/>
        <dbReference type="ChEBI" id="CHEBI:58543"/>
        <dbReference type="EC" id="5.3.3.8"/>
    </reaction>
    <physiologicalReaction direction="left-to-right" evidence="13">
        <dbReference type="Rhea" id="RHEA:23717"/>
    </physiologicalReaction>
</comment>
<comment type="function">
    <text evidence="15">Key enzyme of fatty acid beta-oxidation. Able to isomerize both 3-cis (3Z) and 3-trans (3E) double bonds into the 2-trans (2E) form in a range of enoyl-CoA species, with a preference for (3Z)-enoyl-CoAs over (3E)-enoyl-CoAs. The catalytic efficiency of this enzyme is not affected by the fatty acyl chain length.</text>
</comment>
<evidence type="ECO:0000313" key="19">
    <source>
        <dbReference type="EMBL" id="CAB4018188.1"/>
    </source>
</evidence>
<keyword evidence="5" id="KW-0276">Fatty acid metabolism</keyword>
<dbReference type="SUPFAM" id="SSF52096">
    <property type="entry name" value="ClpP/crotonase"/>
    <property type="match status" value="1"/>
</dbReference>
<evidence type="ECO:0000256" key="6">
    <source>
        <dbReference type="ARBA" id="ARBA00022946"/>
    </source>
</evidence>
<dbReference type="Proteomes" id="UP001152795">
    <property type="component" value="Unassembled WGS sequence"/>
</dbReference>
<dbReference type="FunFam" id="3.90.226.10:FF:000034">
    <property type="entry name" value="Enoyl-CoA delta isomerase 1"/>
    <property type="match status" value="1"/>
</dbReference>
<keyword evidence="8" id="KW-0443">Lipid metabolism</keyword>
<dbReference type="GO" id="GO:0005759">
    <property type="term" value="C:mitochondrial matrix"/>
    <property type="evidence" value="ECO:0007669"/>
    <property type="project" value="UniProtKB-SubCell"/>
</dbReference>
<evidence type="ECO:0000256" key="3">
    <source>
        <dbReference type="ARBA" id="ARBA00005254"/>
    </source>
</evidence>
<evidence type="ECO:0000256" key="17">
    <source>
        <dbReference type="ARBA" id="ARBA00083575"/>
    </source>
</evidence>
<dbReference type="EMBL" id="CACRXK020009891">
    <property type="protein sequence ID" value="CAB4018188.1"/>
    <property type="molecule type" value="Genomic_DNA"/>
</dbReference>
<dbReference type="PANTHER" id="PTHR11941:SF45">
    <property type="entry name" value="ENOYL-COA DELTA ISOMERASE 1, MITOCHONDRIAL"/>
    <property type="match status" value="1"/>
</dbReference>
<evidence type="ECO:0000256" key="5">
    <source>
        <dbReference type="ARBA" id="ARBA00022832"/>
    </source>
</evidence>
<keyword evidence="6" id="KW-0809">Transit peptide</keyword>
<gene>
    <name evidence="19" type="ORF">PACLA_8A042021</name>
</gene>
<dbReference type="PANTHER" id="PTHR11941">
    <property type="entry name" value="ENOYL-COA HYDRATASE-RELATED"/>
    <property type="match status" value="1"/>
</dbReference>
<dbReference type="GO" id="GO:0004165">
    <property type="term" value="F:delta(3)-delta(2)-enoyl-CoA isomerase activity"/>
    <property type="evidence" value="ECO:0007669"/>
    <property type="project" value="UniProtKB-EC"/>
</dbReference>
<evidence type="ECO:0000256" key="8">
    <source>
        <dbReference type="ARBA" id="ARBA00023098"/>
    </source>
</evidence>
<dbReference type="Gene3D" id="3.90.226.10">
    <property type="entry name" value="2-enoyl-CoA Hydratase, Chain A, domain 1"/>
    <property type="match status" value="1"/>
</dbReference>
<organism evidence="19 20">
    <name type="scientific">Paramuricea clavata</name>
    <name type="common">Red gorgonian</name>
    <name type="synonym">Violescent sea-whip</name>
    <dbReference type="NCBI Taxonomy" id="317549"/>
    <lineage>
        <taxon>Eukaryota</taxon>
        <taxon>Metazoa</taxon>
        <taxon>Cnidaria</taxon>
        <taxon>Anthozoa</taxon>
        <taxon>Octocorallia</taxon>
        <taxon>Malacalcyonacea</taxon>
        <taxon>Plexauridae</taxon>
        <taxon>Paramuricea</taxon>
    </lineage>
</organism>
<comment type="catalytic activity">
    <reaction evidence="12">
        <text>(2E)-tetradecenoyl-CoA = (3Z)-tetradecenoyl-CoA</text>
        <dbReference type="Rhea" id="RHEA:29847"/>
        <dbReference type="ChEBI" id="CHEBI:61405"/>
        <dbReference type="ChEBI" id="CHEBI:61968"/>
    </reaction>
    <physiologicalReaction direction="right-to-left" evidence="12">
        <dbReference type="Rhea" id="RHEA:29849"/>
    </physiologicalReaction>
</comment>
<evidence type="ECO:0000256" key="16">
    <source>
        <dbReference type="ARBA" id="ARBA00068317"/>
    </source>
</evidence>
<sequence length="289" mass="31777">MALNLSRCFARLTSIVRTTSLCMHRANLSTETPSFVNIIKENGYSVVEMNRKPVNSISLEMFTELANVIDGLEADPACQGMILTSALPKIFSAGLDITEFMKGDEGRLKQFWESFQNIWLKLYDSRLATVAAVNGAAPAGGCLLAISCDYRIMAEGATIGPNETQLGIVAPNWFKDTLVNTVGHRQSEHLLCLGKMLSSADAGDIGLVDHVVEKSNLMAEAKDEIQKWLAISGEARSATKLGLRGPTLKKLLDARQKDTKSFMDFTRKDSTQKMLAFYMKKLAEKSKSN</sequence>
<accession>A0A6S7KCK2</accession>
<comment type="caution">
    <text evidence="19">The sequence shown here is derived from an EMBL/GenBank/DDBJ whole genome shotgun (WGS) entry which is preliminary data.</text>
</comment>